<accession>A0ABU8MJN2</accession>
<comment type="caution">
    <text evidence="3">The sequence shown here is derived from an EMBL/GenBank/DDBJ whole genome shotgun (WGS) entry which is preliminary data.</text>
</comment>
<dbReference type="InterPro" id="IPR036396">
    <property type="entry name" value="Cyt_P450_sf"/>
</dbReference>
<proteinExistence type="inferred from homology"/>
<keyword evidence="2" id="KW-0479">Metal-binding</keyword>
<keyword evidence="2" id="KW-0408">Iron</keyword>
<keyword evidence="2" id="KW-0503">Monooxygenase</keyword>
<dbReference type="Gene3D" id="1.10.630.10">
    <property type="entry name" value="Cytochrome P450"/>
    <property type="match status" value="1"/>
</dbReference>
<dbReference type="InterPro" id="IPR002397">
    <property type="entry name" value="Cyt_P450_B"/>
</dbReference>
<dbReference type="PANTHER" id="PTHR46696:SF4">
    <property type="entry name" value="BIOTIN BIOSYNTHESIS CYTOCHROME P450"/>
    <property type="match status" value="1"/>
</dbReference>
<dbReference type="RefSeq" id="WP_337693786.1">
    <property type="nucleotide sequence ID" value="NZ_JBBEGN010000002.1"/>
</dbReference>
<evidence type="ECO:0000313" key="4">
    <source>
        <dbReference type="Proteomes" id="UP001385809"/>
    </source>
</evidence>
<evidence type="ECO:0000313" key="3">
    <source>
        <dbReference type="EMBL" id="MEJ2867164.1"/>
    </source>
</evidence>
<keyword evidence="4" id="KW-1185">Reference proteome</keyword>
<dbReference type="SUPFAM" id="SSF48264">
    <property type="entry name" value="Cytochrome P450"/>
    <property type="match status" value="1"/>
</dbReference>
<reference evidence="3 4" key="1">
    <citation type="submission" date="2024-03" db="EMBL/GenBank/DDBJ databases">
        <title>Actinomycetospora sp. OC33-EN08, a novel actinomycete isolated from wild orchid (Aerides multiflora).</title>
        <authorList>
            <person name="Suriyachadkun C."/>
        </authorList>
    </citation>
    <scope>NUCLEOTIDE SEQUENCE [LARGE SCALE GENOMIC DNA]</scope>
    <source>
        <strain evidence="3 4">OC33-EN08</strain>
    </source>
</reference>
<sequence length="461" mass="50311">MFLTTGWREVIGMAAFLVDGARSGVPSTPALAVRWGLTHGLLRTAIASRERAGNADARLLRDPAVQAEPWEHYRELREHRPFARGPMGHVTAHHDLCTAVLRSDDFGVAERETVFPAPVRAGMRLIGPRRYASVDDAPSMLAVDPPDHARYRRLVSRAFTAKAVAALRTRTEEIVADLLDELEPDLRRGPVDLVPRFAAQVPVTVIAEMLGVPPDMRAQLLTWGDGAAASLDFGLPWSLYAESERSLAAFDGWLRGHLRSLRSHPGDDLLSRLVSVSDDDGSGLSEQELVATSMLILAAGFETTVNLISNGAQRLFAHPDQQAVLAGQPDLWPNAVDEVLRHDSPVQRTARLARRDTEVEGVPVRAGEIVVTVLGAANRDPAVFTDPDRFDVARANAREHVAFSSGIHYCLGAALARMEGEVALRELFTRFPGLHATGTPTRRPTIILRGWKSMPVALAHS</sequence>
<dbReference type="InterPro" id="IPR001128">
    <property type="entry name" value="Cyt_P450"/>
</dbReference>
<dbReference type="PROSITE" id="PS00086">
    <property type="entry name" value="CYTOCHROME_P450"/>
    <property type="match status" value="1"/>
</dbReference>
<dbReference type="PRINTS" id="PR00359">
    <property type="entry name" value="BP450"/>
</dbReference>
<gene>
    <name evidence="3" type="ORF">WCD74_05265</name>
</gene>
<evidence type="ECO:0000256" key="1">
    <source>
        <dbReference type="ARBA" id="ARBA00010617"/>
    </source>
</evidence>
<comment type="similarity">
    <text evidence="1 2">Belongs to the cytochrome P450 family.</text>
</comment>
<keyword evidence="2" id="KW-0560">Oxidoreductase</keyword>
<keyword evidence="2" id="KW-0349">Heme</keyword>
<dbReference type="PANTHER" id="PTHR46696">
    <property type="entry name" value="P450, PUTATIVE (EUROFUNG)-RELATED"/>
    <property type="match status" value="1"/>
</dbReference>
<dbReference type="InterPro" id="IPR017972">
    <property type="entry name" value="Cyt_P450_CS"/>
</dbReference>
<dbReference type="Proteomes" id="UP001385809">
    <property type="component" value="Unassembled WGS sequence"/>
</dbReference>
<dbReference type="CDD" id="cd20625">
    <property type="entry name" value="CYP164-like"/>
    <property type="match status" value="1"/>
</dbReference>
<dbReference type="Pfam" id="PF00067">
    <property type="entry name" value="p450"/>
    <property type="match status" value="1"/>
</dbReference>
<protein>
    <submittedName>
        <fullName evidence="3">Cytochrome P450</fullName>
    </submittedName>
</protein>
<evidence type="ECO:0000256" key="2">
    <source>
        <dbReference type="RuleBase" id="RU000461"/>
    </source>
</evidence>
<name>A0ABU8MJN2_9PSEU</name>
<organism evidence="3 4">
    <name type="scientific">Actinomycetospora aurantiaca</name>
    <dbReference type="NCBI Taxonomy" id="3129233"/>
    <lineage>
        <taxon>Bacteria</taxon>
        <taxon>Bacillati</taxon>
        <taxon>Actinomycetota</taxon>
        <taxon>Actinomycetes</taxon>
        <taxon>Pseudonocardiales</taxon>
        <taxon>Pseudonocardiaceae</taxon>
        <taxon>Actinomycetospora</taxon>
    </lineage>
</organism>
<dbReference type="EMBL" id="JBBEGN010000002">
    <property type="protein sequence ID" value="MEJ2867164.1"/>
    <property type="molecule type" value="Genomic_DNA"/>
</dbReference>